<protein>
    <submittedName>
        <fullName evidence="1">Dentin sialophosphoprotein</fullName>
    </submittedName>
</protein>
<dbReference type="EMBL" id="CM051395">
    <property type="protein sequence ID" value="KAJ4725631.1"/>
    <property type="molecule type" value="Genomic_DNA"/>
</dbReference>
<accession>A0ACC1YPD1</accession>
<proteinExistence type="predicted"/>
<organism evidence="1 2">
    <name type="scientific">Melia azedarach</name>
    <name type="common">Chinaberry tree</name>
    <dbReference type="NCBI Taxonomy" id="155640"/>
    <lineage>
        <taxon>Eukaryota</taxon>
        <taxon>Viridiplantae</taxon>
        <taxon>Streptophyta</taxon>
        <taxon>Embryophyta</taxon>
        <taxon>Tracheophyta</taxon>
        <taxon>Spermatophyta</taxon>
        <taxon>Magnoliopsida</taxon>
        <taxon>eudicotyledons</taxon>
        <taxon>Gunneridae</taxon>
        <taxon>Pentapetalae</taxon>
        <taxon>rosids</taxon>
        <taxon>malvids</taxon>
        <taxon>Sapindales</taxon>
        <taxon>Meliaceae</taxon>
        <taxon>Melia</taxon>
    </lineage>
</organism>
<dbReference type="Proteomes" id="UP001164539">
    <property type="component" value="Chromosome 2"/>
</dbReference>
<keyword evidence="2" id="KW-1185">Reference proteome</keyword>
<gene>
    <name evidence="1" type="ORF">OWV82_004472</name>
</gene>
<sequence>MGIDAKDVQCFVWKIVRFSMNICYRFSQKHPFFSGVVFLFFLLYLFLPSVFFFLIYSSPLIICSTVFIRIYFQKNRYRTQNAKRVDEKSSAESKSVAADAVVISNDDKPSVVSRRKNLKECDAEGGNKEKGLILDTAPVDASIVGNQKEITEEKGSSSEHGESSSRNIFYAENIQPKDDLVGKTNLNELKSQVVIGEKGSDSLHHGESSGKNASAAHIVKASPNEESSKGGTENKEIHYLHHGESCSRNVPSAESIQVPDQANPVLYSEPSMVDLILQKDLVEPSEKVTGGGGEEEEESSDEEEAQQNGNNAVEWTADDQQNLMDLGDSELERNKRLESLIARRRARKLFKIANEKRGIESGSGPGGQIPSISVTRNNILNIPNHPDMVEGLQVPGSAPSILLPTRNPFDIPYDPYEERPDLTDDSFNEEFSTPNPKELLFCRHESFFLGPSFSVESHQDHHDSHFCSYGIDRRTAQGLRFSRYRTISDMSAHDQLIDELLSTQEGELLSRNVSATDLVELGSQSPKQSTKSEESKHDMAGMKREEIDNSADRSEFQMETDSARDNTSEPCSLASDEASDLSFHVNISSNTGDLEPKVGKFRQKLSDRVQNSLTFTIPEGIALNGPASDSSPCAFDKSRMEDRLFYRDKGPCHSPGYSIASDLQVEVSEVGSPPLPIDGTMSPADAESSYDGDIEKDITSGSEELWGASSHLSGVDENESKAREVNEVSEDDILEVGFSGIKKNLQNPVTSIHTSGPDS</sequence>
<evidence type="ECO:0000313" key="2">
    <source>
        <dbReference type="Proteomes" id="UP001164539"/>
    </source>
</evidence>
<name>A0ACC1YPD1_MELAZ</name>
<evidence type="ECO:0000313" key="1">
    <source>
        <dbReference type="EMBL" id="KAJ4725631.1"/>
    </source>
</evidence>
<comment type="caution">
    <text evidence="1">The sequence shown here is derived from an EMBL/GenBank/DDBJ whole genome shotgun (WGS) entry which is preliminary data.</text>
</comment>
<reference evidence="1 2" key="1">
    <citation type="journal article" date="2023" name="Science">
        <title>Complex scaffold remodeling in plant triterpene biosynthesis.</title>
        <authorList>
            <person name="De La Pena R."/>
            <person name="Hodgson H."/>
            <person name="Liu J.C."/>
            <person name="Stephenson M.J."/>
            <person name="Martin A.C."/>
            <person name="Owen C."/>
            <person name="Harkess A."/>
            <person name="Leebens-Mack J."/>
            <person name="Jimenez L.E."/>
            <person name="Osbourn A."/>
            <person name="Sattely E.S."/>
        </authorList>
    </citation>
    <scope>NUCLEOTIDE SEQUENCE [LARGE SCALE GENOMIC DNA]</scope>
    <source>
        <strain evidence="2">cv. JPN11</strain>
        <tissue evidence="1">Leaf</tissue>
    </source>
</reference>